<dbReference type="GO" id="GO:0004357">
    <property type="term" value="F:glutamate-cysteine ligase activity"/>
    <property type="evidence" value="ECO:0007669"/>
    <property type="project" value="UniProtKB-EC"/>
</dbReference>
<dbReference type="InterPro" id="IPR050141">
    <property type="entry name" value="GCL_type2/YbdK_subfam"/>
</dbReference>
<dbReference type="Gene3D" id="3.30.590.20">
    <property type="match status" value="1"/>
</dbReference>
<organism evidence="6 7">
    <name type="scientific">Streptomyces antimicrobicus</name>
    <dbReference type="NCBI Taxonomy" id="2883108"/>
    <lineage>
        <taxon>Bacteria</taxon>
        <taxon>Bacillati</taxon>
        <taxon>Actinomycetota</taxon>
        <taxon>Actinomycetes</taxon>
        <taxon>Kitasatosporales</taxon>
        <taxon>Streptomycetaceae</taxon>
        <taxon>Streptomyces</taxon>
    </lineage>
</organism>
<dbReference type="RefSeq" id="WP_226730633.1">
    <property type="nucleotide sequence ID" value="NZ_JAJAUY010000199.1"/>
</dbReference>
<keyword evidence="7" id="KW-1185">Reference proteome</keyword>
<proteinExistence type="inferred from homology"/>
<comment type="caution">
    <text evidence="6">The sequence shown here is derived from an EMBL/GenBank/DDBJ whole genome shotgun (WGS) entry which is preliminary data.</text>
</comment>
<dbReference type="PANTHER" id="PTHR36510">
    <property type="entry name" value="GLUTAMATE--CYSTEINE LIGASE 2-RELATED"/>
    <property type="match status" value="1"/>
</dbReference>
<dbReference type="NCBIfam" id="TIGR02050">
    <property type="entry name" value="gshA_cyan_rel"/>
    <property type="match status" value="1"/>
</dbReference>
<dbReference type="Pfam" id="PF04107">
    <property type="entry name" value="GCS2"/>
    <property type="match status" value="1"/>
</dbReference>
<dbReference type="InterPro" id="IPR014746">
    <property type="entry name" value="Gln_synth/guanido_kin_cat_dom"/>
</dbReference>
<evidence type="ECO:0000256" key="1">
    <source>
        <dbReference type="ARBA" id="ARBA00022598"/>
    </source>
</evidence>
<evidence type="ECO:0000256" key="4">
    <source>
        <dbReference type="ARBA" id="ARBA00048819"/>
    </source>
</evidence>
<keyword evidence="3 5" id="KW-0067">ATP-binding</keyword>
<dbReference type="InterPro" id="IPR006336">
    <property type="entry name" value="GCS2"/>
</dbReference>
<comment type="similarity">
    <text evidence="5">Belongs to the glutamate--cysteine ligase type 2 family. YbdK subfamily.</text>
</comment>
<dbReference type="HAMAP" id="MF_01609">
    <property type="entry name" value="Glu_cys_ligase_2"/>
    <property type="match status" value="1"/>
</dbReference>
<dbReference type="Proteomes" id="UP001199054">
    <property type="component" value="Unassembled WGS sequence"/>
</dbReference>
<protein>
    <recommendedName>
        <fullName evidence="5">Putative glutamate--cysteine ligase 2</fullName>
        <ecNumber evidence="5">6.3.2.2</ecNumber>
    </recommendedName>
    <alternativeName>
        <fullName evidence="5">Gamma-glutamylcysteine synthetase 2</fullName>
        <shortName evidence="5">GCS 2</shortName>
        <shortName evidence="5">Gamma-GCS 2</shortName>
    </alternativeName>
</protein>
<sequence length="363" mass="38829">MITLGVEEEFLLVDSASGLPVPLAGKVRAAAGLQATLDTGEVQSELLQAQVEVATPVCGDLVEVVGHLRRLRHAVSTAAESFGCRLAACGAAPVRTASPVPVTESSRYLSLRAQAPQLVAEQLINGMHVHVGVPDRATGVEVLGRIRVWLPTLLAMAANSPYWDGRDTGFASWRTMIFGRWPVSGPPPRFESLDDHEQRVKALLNSGVIGDTRQIYWQARVSDHYPTVEIRCPDVQLRTDEAALVAGVARALVATALRETEAGLPLPVCPPELLKATDWHAARHGLGGSLPGPDGRPRDVRHALRRLLEHIGPALAAAGDTEQVTSLVEGLLRDGNGADRQRRAHAEGGTRALVDLVTEQTLA</sequence>
<dbReference type="InterPro" id="IPR011793">
    <property type="entry name" value="YbdK"/>
</dbReference>
<reference evidence="6 7" key="1">
    <citation type="submission" date="2021-10" db="EMBL/GenBank/DDBJ databases">
        <title>Streptomyces sp. strain SMC 277, a novel streptomycete isolated from soil.</title>
        <authorList>
            <person name="Chanama M."/>
        </authorList>
    </citation>
    <scope>NUCLEOTIDE SEQUENCE [LARGE SCALE GENOMIC DNA]</scope>
    <source>
        <strain evidence="6 7">SMC 277</strain>
    </source>
</reference>
<dbReference type="SUPFAM" id="SSF55931">
    <property type="entry name" value="Glutamine synthetase/guanido kinase"/>
    <property type="match status" value="1"/>
</dbReference>
<evidence type="ECO:0000313" key="7">
    <source>
        <dbReference type="Proteomes" id="UP001199054"/>
    </source>
</evidence>
<dbReference type="PANTHER" id="PTHR36510:SF1">
    <property type="entry name" value="GLUTAMATE--CYSTEINE LIGASE 2-RELATED"/>
    <property type="match status" value="1"/>
</dbReference>
<dbReference type="EC" id="6.3.2.2" evidence="5"/>
<name>A0ABS8BF97_9ACTN</name>
<gene>
    <name evidence="6" type="ORF">LG632_28560</name>
</gene>
<evidence type="ECO:0000313" key="6">
    <source>
        <dbReference type="EMBL" id="MCB5183297.1"/>
    </source>
</evidence>
<dbReference type="NCBIfam" id="NF010041">
    <property type="entry name" value="PRK13517.1-1"/>
    <property type="match status" value="1"/>
</dbReference>
<evidence type="ECO:0000256" key="3">
    <source>
        <dbReference type="ARBA" id="ARBA00022840"/>
    </source>
</evidence>
<keyword evidence="2 5" id="KW-0547">Nucleotide-binding</keyword>
<dbReference type="EMBL" id="JAJAUY010000199">
    <property type="protein sequence ID" value="MCB5183297.1"/>
    <property type="molecule type" value="Genomic_DNA"/>
</dbReference>
<keyword evidence="1 5" id="KW-0436">Ligase</keyword>
<evidence type="ECO:0000256" key="2">
    <source>
        <dbReference type="ARBA" id="ARBA00022741"/>
    </source>
</evidence>
<accession>A0ABS8BF97</accession>
<comment type="catalytic activity">
    <reaction evidence="4 5">
        <text>L-cysteine + L-glutamate + ATP = gamma-L-glutamyl-L-cysteine + ADP + phosphate + H(+)</text>
        <dbReference type="Rhea" id="RHEA:13285"/>
        <dbReference type="ChEBI" id="CHEBI:15378"/>
        <dbReference type="ChEBI" id="CHEBI:29985"/>
        <dbReference type="ChEBI" id="CHEBI:30616"/>
        <dbReference type="ChEBI" id="CHEBI:35235"/>
        <dbReference type="ChEBI" id="CHEBI:43474"/>
        <dbReference type="ChEBI" id="CHEBI:58173"/>
        <dbReference type="ChEBI" id="CHEBI:456216"/>
        <dbReference type="EC" id="6.3.2.2"/>
    </reaction>
</comment>
<comment type="function">
    <text evidence="5">ATP-dependent carboxylate-amine ligase which exhibits weak glutamate--cysteine ligase activity.</text>
</comment>
<evidence type="ECO:0000256" key="5">
    <source>
        <dbReference type="HAMAP-Rule" id="MF_01609"/>
    </source>
</evidence>